<gene>
    <name evidence="2" type="ORF">ACFQ34_16840</name>
</gene>
<evidence type="ECO:0000313" key="3">
    <source>
        <dbReference type="Proteomes" id="UP001597182"/>
    </source>
</evidence>
<dbReference type="RefSeq" id="WP_013677988.1">
    <property type="nucleotide sequence ID" value="NZ_JBHTMB010000141.1"/>
</dbReference>
<sequence>MPLWKIHHPVGAYSADDKKQFSDAITEVYTSIPIPRFYVVVLFEEVAAENFYVGGDVHDHFVRINIDQMARTLPGATLREFWVRNLDRVIAPWVKDRGYDWEFTITEPPFDLWSLQGEIPPPFESLAEARWIEENKATPYEFAEKLPVSVRLTPGFTPEDAKGR</sequence>
<dbReference type="InterPro" id="IPR028116">
    <property type="entry name" value="Cis-CaaD-like"/>
</dbReference>
<comment type="caution">
    <text evidence="2">The sequence shown here is derived from an EMBL/GenBank/DDBJ whole genome shotgun (WGS) entry which is preliminary data.</text>
</comment>
<dbReference type="Proteomes" id="UP001597182">
    <property type="component" value="Unassembled WGS sequence"/>
</dbReference>
<dbReference type="SUPFAM" id="SSF55331">
    <property type="entry name" value="Tautomerase/MIF"/>
    <property type="match status" value="1"/>
</dbReference>
<proteinExistence type="predicted"/>
<accession>A0ABW3VJX7</accession>
<evidence type="ECO:0000259" key="1">
    <source>
        <dbReference type="Pfam" id="PF14832"/>
    </source>
</evidence>
<feature type="domain" description="Tautomerase cis-CaaD-like" evidence="1">
    <location>
        <begin position="1"/>
        <end position="136"/>
    </location>
</feature>
<name>A0ABW3VJX7_9PSEU</name>
<dbReference type="Gene3D" id="3.30.429.10">
    <property type="entry name" value="Macrophage Migration Inhibitory Factor"/>
    <property type="match status" value="1"/>
</dbReference>
<reference evidence="3" key="1">
    <citation type="journal article" date="2019" name="Int. J. Syst. Evol. Microbiol.">
        <title>The Global Catalogue of Microorganisms (GCM) 10K type strain sequencing project: providing services to taxonomists for standard genome sequencing and annotation.</title>
        <authorList>
            <consortium name="The Broad Institute Genomics Platform"/>
            <consortium name="The Broad Institute Genome Sequencing Center for Infectious Disease"/>
            <person name="Wu L."/>
            <person name="Ma J."/>
        </authorList>
    </citation>
    <scope>NUCLEOTIDE SEQUENCE [LARGE SCALE GENOMIC DNA]</scope>
    <source>
        <strain evidence="3">CCUG 49018</strain>
    </source>
</reference>
<keyword evidence="3" id="KW-1185">Reference proteome</keyword>
<protein>
    <submittedName>
        <fullName evidence="2">Tautomerase family protein</fullName>
    </submittedName>
</protein>
<evidence type="ECO:0000313" key="2">
    <source>
        <dbReference type="EMBL" id="MFD1234960.1"/>
    </source>
</evidence>
<dbReference type="Pfam" id="PF14832">
    <property type="entry name" value="Tautomerase_3"/>
    <property type="match status" value="1"/>
</dbReference>
<dbReference type="InterPro" id="IPR014347">
    <property type="entry name" value="Tautomerase/MIF_sf"/>
</dbReference>
<dbReference type="EMBL" id="JBHTMB010000141">
    <property type="protein sequence ID" value="MFD1234960.1"/>
    <property type="molecule type" value="Genomic_DNA"/>
</dbReference>
<organism evidence="2 3">
    <name type="scientific">Pseudonocardia benzenivorans</name>
    <dbReference type="NCBI Taxonomy" id="228005"/>
    <lineage>
        <taxon>Bacteria</taxon>
        <taxon>Bacillati</taxon>
        <taxon>Actinomycetota</taxon>
        <taxon>Actinomycetes</taxon>
        <taxon>Pseudonocardiales</taxon>
        <taxon>Pseudonocardiaceae</taxon>
        <taxon>Pseudonocardia</taxon>
    </lineage>
</organism>